<dbReference type="AlphaFoldDB" id="A0A1T5G9M8"/>
<feature type="domain" description="Xylose isomerase-like TIM barrel" evidence="1">
    <location>
        <begin position="100"/>
        <end position="313"/>
    </location>
</feature>
<organism evidence="2 3">
    <name type="scientific">Rhizorhabdus histidinilytica</name>
    <dbReference type="NCBI Taxonomy" id="439228"/>
    <lineage>
        <taxon>Bacteria</taxon>
        <taxon>Pseudomonadati</taxon>
        <taxon>Pseudomonadota</taxon>
        <taxon>Alphaproteobacteria</taxon>
        <taxon>Sphingomonadales</taxon>
        <taxon>Sphingomonadaceae</taxon>
        <taxon>Rhizorhabdus</taxon>
    </lineage>
</organism>
<dbReference type="GO" id="GO:0016853">
    <property type="term" value="F:isomerase activity"/>
    <property type="evidence" value="ECO:0007669"/>
    <property type="project" value="UniProtKB-KW"/>
</dbReference>
<dbReference type="SUPFAM" id="SSF51658">
    <property type="entry name" value="Xylose isomerase-like"/>
    <property type="match status" value="1"/>
</dbReference>
<dbReference type="Pfam" id="PF01261">
    <property type="entry name" value="AP_endonuc_2"/>
    <property type="match status" value="1"/>
</dbReference>
<keyword evidence="3" id="KW-1185">Reference proteome</keyword>
<dbReference type="InterPro" id="IPR036237">
    <property type="entry name" value="Xyl_isomerase-like_sf"/>
</dbReference>
<dbReference type="STRING" id="439228.SAMN06295920_1133"/>
<dbReference type="PANTHER" id="PTHR12110:SF41">
    <property type="entry name" value="INOSOSE DEHYDRATASE"/>
    <property type="match status" value="1"/>
</dbReference>
<dbReference type="InterPro" id="IPR006311">
    <property type="entry name" value="TAT_signal"/>
</dbReference>
<proteinExistence type="predicted"/>
<name>A0A1T5G9M8_9SPHN</name>
<protein>
    <submittedName>
        <fullName evidence="2">Sugar phosphate isomerase/epimerase</fullName>
    </submittedName>
</protein>
<dbReference type="PANTHER" id="PTHR12110">
    <property type="entry name" value="HYDROXYPYRUVATE ISOMERASE"/>
    <property type="match status" value="1"/>
</dbReference>
<dbReference type="OrthoDB" id="9798407at2"/>
<gene>
    <name evidence="2" type="ORF">SAMN06295920_1133</name>
</gene>
<dbReference type="Proteomes" id="UP000189818">
    <property type="component" value="Unassembled WGS sequence"/>
</dbReference>
<accession>A0A1T5G9M8</accession>
<dbReference type="PROSITE" id="PS51318">
    <property type="entry name" value="TAT"/>
    <property type="match status" value="1"/>
</dbReference>
<dbReference type="InterPro" id="IPR013022">
    <property type="entry name" value="Xyl_isomerase-like_TIM-brl"/>
</dbReference>
<reference evidence="3" key="1">
    <citation type="submission" date="2017-02" db="EMBL/GenBank/DDBJ databases">
        <authorList>
            <person name="Varghese N."/>
            <person name="Submissions S."/>
        </authorList>
    </citation>
    <scope>NUCLEOTIDE SEQUENCE [LARGE SCALE GENOMIC DNA]</scope>
    <source>
        <strain evidence="3">UM2</strain>
    </source>
</reference>
<evidence type="ECO:0000313" key="3">
    <source>
        <dbReference type="Proteomes" id="UP000189818"/>
    </source>
</evidence>
<dbReference type="EMBL" id="FUYM01000013">
    <property type="protein sequence ID" value="SKC05099.1"/>
    <property type="molecule type" value="Genomic_DNA"/>
</dbReference>
<keyword evidence="2" id="KW-0413">Isomerase</keyword>
<dbReference type="Gene3D" id="3.20.20.150">
    <property type="entry name" value="Divalent-metal-dependent TIM barrel enzymes"/>
    <property type="match status" value="1"/>
</dbReference>
<evidence type="ECO:0000259" key="1">
    <source>
        <dbReference type="Pfam" id="PF01261"/>
    </source>
</evidence>
<sequence>MMMDRRHFLSNAGAAALLLGTAPSLARDRARHFGVQLFSIPKMLEQDFAKAIGFLAKLGYREVETYGPYTFSDPTQIAHWKRITPDLGFSGSGFFGKTLAEARTILKANGISVPSMHTDLLTLQGRMGPLAEAAHQLGATYVTLPSIPADHRQTLDDYRRTADIFNQVGANAIKHGVKFAYHNHGYGLKPIDGQVPLELLLKATDPARVFLELDLYWTVAGGADPIDLLTRHSGRYKMIHLKDMKEIHHFEGDGGTPDQWIKLFPYMTYLGDGAIDLPAVLAMAEKSGVEHYFVEQDTVADPETALRNSASYLLKQGFK</sequence>
<dbReference type="InterPro" id="IPR050312">
    <property type="entry name" value="IolE/XylAMocC-like"/>
</dbReference>
<evidence type="ECO:0000313" key="2">
    <source>
        <dbReference type="EMBL" id="SKC05099.1"/>
    </source>
</evidence>
<dbReference type="RefSeq" id="WP_079650321.1">
    <property type="nucleotide sequence ID" value="NZ_FUYM01000013.1"/>
</dbReference>